<protein>
    <submittedName>
        <fullName evidence="1">Os02g0694300 protein</fullName>
    </submittedName>
</protein>
<name>A0A0P0VNJ7_ORYSJ</name>
<reference evidence="2" key="1">
    <citation type="journal article" date="2005" name="Nature">
        <title>The map-based sequence of the rice genome.</title>
        <authorList>
            <consortium name="International rice genome sequencing project (IRGSP)"/>
            <person name="Matsumoto T."/>
            <person name="Wu J."/>
            <person name="Kanamori H."/>
            <person name="Katayose Y."/>
            <person name="Fujisawa M."/>
            <person name="Namiki N."/>
            <person name="Mizuno H."/>
            <person name="Yamamoto K."/>
            <person name="Antonio B.A."/>
            <person name="Baba T."/>
            <person name="Sakata K."/>
            <person name="Nagamura Y."/>
            <person name="Aoki H."/>
            <person name="Arikawa K."/>
            <person name="Arita K."/>
            <person name="Bito T."/>
            <person name="Chiden Y."/>
            <person name="Fujitsuka N."/>
            <person name="Fukunaka R."/>
            <person name="Hamada M."/>
            <person name="Harada C."/>
            <person name="Hayashi A."/>
            <person name="Hijishita S."/>
            <person name="Honda M."/>
            <person name="Hosokawa S."/>
            <person name="Ichikawa Y."/>
            <person name="Idonuma A."/>
            <person name="Iijima M."/>
            <person name="Ikeda M."/>
            <person name="Ikeno M."/>
            <person name="Ito K."/>
            <person name="Ito S."/>
            <person name="Ito T."/>
            <person name="Ito Y."/>
            <person name="Ito Y."/>
            <person name="Iwabuchi A."/>
            <person name="Kamiya K."/>
            <person name="Karasawa W."/>
            <person name="Kurita K."/>
            <person name="Katagiri S."/>
            <person name="Kikuta A."/>
            <person name="Kobayashi H."/>
            <person name="Kobayashi N."/>
            <person name="Machita K."/>
            <person name="Maehara T."/>
            <person name="Masukawa M."/>
            <person name="Mizubayashi T."/>
            <person name="Mukai Y."/>
            <person name="Nagasaki H."/>
            <person name="Nagata Y."/>
            <person name="Naito S."/>
            <person name="Nakashima M."/>
            <person name="Nakama Y."/>
            <person name="Nakamichi Y."/>
            <person name="Nakamura M."/>
            <person name="Meguro A."/>
            <person name="Negishi M."/>
            <person name="Ohta I."/>
            <person name="Ohta T."/>
            <person name="Okamoto M."/>
            <person name="Ono N."/>
            <person name="Saji S."/>
            <person name="Sakaguchi M."/>
            <person name="Sakai K."/>
            <person name="Shibata M."/>
            <person name="Shimokawa T."/>
            <person name="Song J."/>
            <person name="Takazaki Y."/>
            <person name="Terasawa K."/>
            <person name="Tsugane M."/>
            <person name="Tsuji K."/>
            <person name="Ueda S."/>
            <person name="Waki K."/>
            <person name="Yamagata H."/>
            <person name="Yamamoto M."/>
            <person name="Yamamoto S."/>
            <person name="Yamane H."/>
            <person name="Yoshiki S."/>
            <person name="Yoshihara R."/>
            <person name="Yukawa K."/>
            <person name="Zhong H."/>
            <person name="Yano M."/>
            <person name="Yuan Q."/>
            <person name="Ouyang S."/>
            <person name="Liu J."/>
            <person name="Jones K.M."/>
            <person name="Gansberger K."/>
            <person name="Moffat K."/>
            <person name="Hill J."/>
            <person name="Bera J."/>
            <person name="Fadrosh D."/>
            <person name="Jin S."/>
            <person name="Johri S."/>
            <person name="Kim M."/>
            <person name="Overton L."/>
            <person name="Reardon M."/>
            <person name="Tsitrin T."/>
            <person name="Vuong H."/>
            <person name="Weaver B."/>
            <person name="Ciecko A."/>
            <person name="Tallon L."/>
            <person name="Jackson J."/>
            <person name="Pai G."/>
            <person name="Aken S.V."/>
            <person name="Utterback T."/>
            <person name="Reidmuller S."/>
            <person name="Feldblyum T."/>
            <person name="Hsiao J."/>
            <person name="Zismann V."/>
            <person name="Iobst S."/>
            <person name="de Vazeille A.R."/>
            <person name="Buell C.R."/>
            <person name="Ying K."/>
            <person name="Li Y."/>
            <person name="Lu T."/>
            <person name="Huang Y."/>
            <person name="Zhao Q."/>
            <person name="Feng Q."/>
            <person name="Zhang L."/>
            <person name="Zhu J."/>
            <person name="Weng Q."/>
            <person name="Mu J."/>
            <person name="Lu Y."/>
            <person name="Fan D."/>
            <person name="Liu Y."/>
            <person name="Guan J."/>
            <person name="Zhang Y."/>
            <person name="Yu S."/>
            <person name="Liu X."/>
            <person name="Zhang Y."/>
            <person name="Hong G."/>
            <person name="Han B."/>
            <person name="Choisne N."/>
            <person name="Demange N."/>
            <person name="Orjeda G."/>
            <person name="Samain S."/>
            <person name="Cattolico L."/>
            <person name="Pelletier E."/>
            <person name="Couloux A."/>
            <person name="Segurens B."/>
            <person name="Wincker P."/>
            <person name="D'Hont A."/>
            <person name="Scarpelli C."/>
            <person name="Weissenbach J."/>
            <person name="Salanoubat M."/>
            <person name="Quetier F."/>
            <person name="Yu Y."/>
            <person name="Kim H.R."/>
            <person name="Rambo T."/>
            <person name="Currie J."/>
            <person name="Collura K."/>
            <person name="Luo M."/>
            <person name="Yang T."/>
            <person name="Ammiraju J.S.S."/>
            <person name="Engler F."/>
            <person name="Soderlund C."/>
            <person name="Wing R.A."/>
            <person name="Palmer L.E."/>
            <person name="de la Bastide M."/>
            <person name="Spiegel L."/>
            <person name="Nascimento L."/>
            <person name="Zutavern T."/>
            <person name="O'Shaughnessy A."/>
            <person name="Dike S."/>
            <person name="Dedhia N."/>
            <person name="Preston R."/>
            <person name="Balija V."/>
            <person name="McCombie W.R."/>
            <person name="Chow T."/>
            <person name="Chen H."/>
            <person name="Chung M."/>
            <person name="Chen C."/>
            <person name="Shaw J."/>
            <person name="Wu H."/>
            <person name="Hsiao K."/>
            <person name="Chao Y."/>
            <person name="Chu M."/>
            <person name="Cheng C."/>
            <person name="Hour A."/>
            <person name="Lee P."/>
            <person name="Lin S."/>
            <person name="Lin Y."/>
            <person name="Liou J."/>
            <person name="Liu S."/>
            <person name="Hsing Y."/>
            <person name="Raghuvanshi S."/>
            <person name="Mohanty A."/>
            <person name="Bharti A.K."/>
            <person name="Gaur A."/>
            <person name="Gupta V."/>
            <person name="Kumar D."/>
            <person name="Ravi V."/>
            <person name="Vij S."/>
            <person name="Kapur A."/>
            <person name="Khurana P."/>
            <person name="Khurana P."/>
            <person name="Khurana J.P."/>
            <person name="Tyagi A.K."/>
            <person name="Gaikwad K."/>
            <person name="Singh A."/>
            <person name="Dalal V."/>
            <person name="Srivastava S."/>
            <person name="Dixit A."/>
            <person name="Pal A.K."/>
            <person name="Ghazi I.A."/>
            <person name="Yadav M."/>
            <person name="Pandit A."/>
            <person name="Bhargava A."/>
            <person name="Sureshbabu K."/>
            <person name="Batra K."/>
            <person name="Sharma T.R."/>
            <person name="Mohapatra T."/>
            <person name="Singh N.K."/>
            <person name="Messing J."/>
            <person name="Nelson A.B."/>
            <person name="Fuks G."/>
            <person name="Kavchok S."/>
            <person name="Keizer G."/>
            <person name="Linton E."/>
            <person name="Llaca V."/>
            <person name="Song R."/>
            <person name="Tanyolac B."/>
            <person name="Young S."/>
            <person name="Ho-Il K."/>
            <person name="Hahn J.H."/>
            <person name="Sangsakoo G."/>
            <person name="Vanavichit A."/>
            <person name="de Mattos Luiz.A.T."/>
            <person name="Zimmer P.D."/>
            <person name="Malone G."/>
            <person name="Dellagostin O."/>
            <person name="de Oliveira A.C."/>
            <person name="Bevan M."/>
            <person name="Bancroft I."/>
            <person name="Minx P."/>
            <person name="Cordum H."/>
            <person name="Wilson R."/>
            <person name="Cheng Z."/>
            <person name="Jin W."/>
            <person name="Jiang J."/>
            <person name="Leong S.A."/>
            <person name="Iwama H."/>
            <person name="Gojobori T."/>
            <person name="Itoh T."/>
            <person name="Niimura Y."/>
            <person name="Fujii Y."/>
            <person name="Habara T."/>
            <person name="Sakai H."/>
            <person name="Sato Y."/>
            <person name="Wilson G."/>
            <person name="Kumar K."/>
            <person name="McCouch S."/>
            <person name="Juretic N."/>
            <person name="Hoen D."/>
            <person name="Wright S."/>
            <person name="Bruskiewich R."/>
            <person name="Bureau T."/>
            <person name="Miyao A."/>
            <person name="Hirochika H."/>
            <person name="Nishikawa T."/>
            <person name="Kadowaki K."/>
            <person name="Sugiura M."/>
            <person name="Burr B."/>
            <person name="Sasaki T."/>
        </authorList>
    </citation>
    <scope>NUCLEOTIDE SEQUENCE [LARGE SCALE GENOMIC DNA]</scope>
    <source>
        <strain evidence="2">cv. Nipponbare</strain>
    </source>
</reference>
<reference evidence="1 2" key="3">
    <citation type="journal article" date="2013" name="Rice">
        <title>Improvement of the Oryza sativa Nipponbare reference genome using next generation sequence and optical map data.</title>
        <authorList>
            <person name="Kawahara Y."/>
            <person name="de la Bastide M."/>
            <person name="Hamilton J.P."/>
            <person name="Kanamori H."/>
            <person name="McCombie W.R."/>
            <person name="Ouyang S."/>
            <person name="Schwartz D.C."/>
            <person name="Tanaka T."/>
            <person name="Wu J."/>
            <person name="Zhou S."/>
            <person name="Childs K.L."/>
            <person name="Davidson R.M."/>
            <person name="Lin H."/>
            <person name="Quesada-Ocampo L."/>
            <person name="Vaillancourt B."/>
            <person name="Sakai H."/>
            <person name="Lee S.S."/>
            <person name="Kim J."/>
            <person name="Numa H."/>
            <person name="Itoh T."/>
            <person name="Buell C.R."/>
            <person name="Matsumoto T."/>
        </authorList>
    </citation>
    <scope>NUCLEOTIDE SEQUENCE [LARGE SCALE GENOMIC DNA]</scope>
    <source>
        <strain evidence="2">cv. Nipponbare</strain>
    </source>
</reference>
<dbReference type="SMR" id="A0A0P0VNJ7"/>
<dbReference type="AlphaFoldDB" id="A0A0P0VNJ7"/>
<dbReference type="Proteomes" id="UP000059680">
    <property type="component" value="Chromosome 2"/>
</dbReference>
<gene>
    <name evidence="1" type="ordered locus">Os02g0694300</name>
    <name evidence="1" type="ORF">OSNPB_020694300</name>
</gene>
<keyword evidence="2" id="KW-1185">Reference proteome</keyword>
<dbReference type="InParanoid" id="A0A0P0VNJ7"/>
<dbReference type="PaxDb" id="39947-A0A0P0VNJ7"/>
<reference evidence="1 2" key="2">
    <citation type="journal article" date="2013" name="Plant Cell Physiol.">
        <title>Rice Annotation Project Database (RAP-DB): an integrative and interactive database for rice genomics.</title>
        <authorList>
            <person name="Sakai H."/>
            <person name="Lee S.S."/>
            <person name="Tanaka T."/>
            <person name="Numa H."/>
            <person name="Kim J."/>
            <person name="Kawahara Y."/>
            <person name="Wakimoto H."/>
            <person name="Yang C.C."/>
            <person name="Iwamoto M."/>
            <person name="Abe T."/>
            <person name="Yamada Y."/>
            <person name="Muto A."/>
            <person name="Inokuchi H."/>
            <person name="Ikemura T."/>
            <person name="Matsumoto T."/>
            <person name="Sasaki T."/>
            <person name="Itoh T."/>
        </authorList>
    </citation>
    <scope>NUCLEOTIDE SEQUENCE [LARGE SCALE GENOMIC DNA]</scope>
    <source>
        <strain evidence="2">cv. Nipponbare</strain>
    </source>
</reference>
<dbReference type="EMBL" id="AP014958">
    <property type="protein sequence ID" value="BAS80402.1"/>
    <property type="molecule type" value="Genomic_DNA"/>
</dbReference>
<dbReference type="Gramene" id="Os02t0694300-01">
    <property type="protein sequence ID" value="Os02t0694300-01"/>
    <property type="gene ID" value="Os02g0694300"/>
</dbReference>
<evidence type="ECO:0000313" key="2">
    <source>
        <dbReference type="Proteomes" id="UP000059680"/>
    </source>
</evidence>
<sequence length="49" mass="5706">MILDSWYSWCFFSKTLAEREAFYYVVDNAAVMDFITVNTSGSILINMLK</sequence>
<accession>A0A0P0VNJ7</accession>
<evidence type="ECO:0000313" key="1">
    <source>
        <dbReference type="EMBL" id="BAS80402.1"/>
    </source>
</evidence>
<organism evidence="1 2">
    <name type="scientific">Oryza sativa subsp. japonica</name>
    <name type="common">Rice</name>
    <dbReference type="NCBI Taxonomy" id="39947"/>
    <lineage>
        <taxon>Eukaryota</taxon>
        <taxon>Viridiplantae</taxon>
        <taxon>Streptophyta</taxon>
        <taxon>Embryophyta</taxon>
        <taxon>Tracheophyta</taxon>
        <taxon>Spermatophyta</taxon>
        <taxon>Magnoliopsida</taxon>
        <taxon>Liliopsida</taxon>
        <taxon>Poales</taxon>
        <taxon>Poaceae</taxon>
        <taxon>BOP clade</taxon>
        <taxon>Oryzoideae</taxon>
        <taxon>Oryzeae</taxon>
        <taxon>Oryzinae</taxon>
        <taxon>Oryza</taxon>
        <taxon>Oryza sativa</taxon>
    </lineage>
</organism>
<proteinExistence type="predicted"/>